<reference evidence="4" key="1">
    <citation type="submission" date="2020-12" db="EMBL/GenBank/DDBJ databases">
        <title>Metabolic potential, ecology and presence of endohyphal bacteria is reflected in genomic diversity of Mucoromycotina.</title>
        <authorList>
            <person name="Muszewska A."/>
            <person name="Okrasinska A."/>
            <person name="Steczkiewicz K."/>
            <person name="Drgas O."/>
            <person name="Orlowska M."/>
            <person name="Perlinska-Lenart U."/>
            <person name="Aleksandrzak-Piekarczyk T."/>
            <person name="Szatraj K."/>
            <person name="Zielenkiewicz U."/>
            <person name="Pilsyk S."/>
            <person name="Malc E."/>
            <person name="Mieczkowski P."/>
            <person name="Kruszewska J.S."/>
            <person name="Biernat P."/>
            <person name="Pawlowska J."/>
        </authorList>
    </citation>
    <scope>NUCLEOTIDE SEQUENCE</scope>
    <source>
        <strain evidence="4">WA0000051536</strain>
    </source>
</reference>
<keyword evidence="1" id="KW-0175">Coiled coil</keyword>
<gene>
    <name evidence="4" type="ORF">INT44_003948</name>
</gene>
<dbReference type="PANTHER" id="PTHR28006">
    <property type="entry name" value="MONOPOLIN COMPLEX SUBUNIT CSM1"/>
    <property type="match status" value="1"/>
</dbReference>
<dbReference type="GO" id="GO:0005730">
    <property type="term" value="C:nucleolus"/>
    <property type="evidence" value="ECO:0007669"/>
    <property type="project" value="TreeGrafter"/>
</dbReference>
<feature type="coiled-coil region" evidence="1">
    <location>
        <begin position="203"/>
        <end position="251"/>
    </location>
</feature>
<dbReference type="InterPro" id="IPR038608">
    <property type="entry name" value="Csm1/Pcs1_C_sf"/>
</dbReference>
<evidence type="ECO:0000313" key="5">
    <source>
        <dbReference type="Proteomes" id="UP000612746"/>
    </source>
</evidence>
<accession>A0A8H7QBH1</accession>
<evidence type="ECO:0000259" key="3">
    <source>
        <dbReference type="Pfam" id="PF12539"/>
    </source>
</evidence>
<organism evidence="4 5">
    <name type="scientific">Umbelopsis vinacea</name>
    <dbReference type="NCBI Taxonomy" id="44442"/>
    <lineage>
        <taxon>Eukaryota</taxon>
        <taxon>Fungi</taxon>
        <taxon>Fungi incertae sedis</taxon>
        <taxon>Mucoromycota</taxon>
        <taxon>Mucoromycotina</taxon>
        <taxon>Umbelopsidomycetes</taxon>
        <taxon>Umbelopsidales</taxon>
        <taxon>Umbelopsidaceae</taxon>
        <taxon>Umbelopsis</taxon>
    </lineage>
</organism>
<dbReference type="Proteomes" id="UP000612746">
    <property type="component" value="Unassembled WGS sequence"/>
</dbReference>
<dbReference type="OrthoDB" id="2431049at2759"/>
<dbReference type="GO" id="GO:0034506">
    <property type="term" value="C:chromosome, centromeric core domain"/>
    <property type="evidence" value="ECO:0007669"/>
    <property type="project" value="TreeGrafter"/>
</dbReference>
<dbReference type="GO" id="GO:0033551">
    <property type="term" value="C:monopolin complex"/>
    <property type="evidence" value="ECO:0007669"/>
    <property type="project" value="InterPro"/>
</dbReference>
<dbReference type="GO" id="GO:1990644">
    <property type="term" value="F:microtubule site clamp"/>
    <property type="evidence" value="ECO:0007669"/>
    <property type="project" value="TreeGrafter"/>
</dbReference>
<dbReference type="PANTHER" id="PTHR28006:SF1">
    <property type="entry name" value="MONOPOLIN COMPLEX SUBUNIT CSM1"/>
    <property type="match status" value="1"/>
</dbReference>
<sequence length="440" mass="50813">MLAARNRLLASKSRSFKEEEEDDMIFEEAPSGKVKQHSSQPSTREHYNPYNVNNGAGHAEGDRESPWLIERPNKKGKSAYSSSQGRIDYVVSDQARALSAKRARLTSDLSDDERPPYGHHSASQSQRPKQPPPSLNMDAFALSSNTFDNRKLRADLERAKRWIKQAEESFEELVNVRYTEAEKNLEILKETYQDRFESSEKLVKSLQLTQHQLEVNLDSTREELKSRREQVETLKKENAALQAQCKKQGNTGDLEELQQFNRWKKNKTFMDSEANHEIIAERDQLKAQVAQLTTTVRLREQERDTQIEKAKATDNKKSLLASGIYSTSDGSKNDKTEMYEDLTGLLLTDVKKSPDSIVYNCLQTGRNGTLHFKLTQNHNQPNELHYQPMLDERRDADLIMRLPDYLTTEIEFTRDKANLFFWRLLTFLQSSDKKDHSSNH</sequence>
<dbReference type="AlphaFoldDB" id="A0A8H7QBH1"/>
<proteinExistence type="predicted"/>
<dbReference type="CDD" id="cd23787">
    <property type="entry name" value="RWD_CSM1"/>
    <property type="match status" value="1"/>
</dbReference>
<name>A0A8H7QBH1_9FUNG</name>
<dbReference type="GO" id="GO:0072686">
    <property type="term" value="C:mitotic spindle"/>
    <property type="evidence" value="ECO:0007669"/>
    <property type="project" value="TreeGrafter"/>
</dbReference>
<evidence type="ECO:0000256" key="2">
    <source>
        <dbReference type="SAM" id="MobiDB-lite"/>
    </source>
</evidence>
<dbReference type="GO" id="GO:0051315">
    <property type="term" value="P:attachment of mitotic spindle microtubules to kinetochore"/>
    <property type="evidence" value="ECO:0007669"/>
    <property type="project" value="TreeGrafter"/>
</dbReference>
<feature type="region of interest" description="Disordered" evidence="2">
    <location>
        <begin position="102"/>
        <end position="138"/>
    </location>
</feature>
<dbReference type="Gene3D" id="3.90.1150.80">
    <property type="match status" value="1"/>
</dbReference>
<dbReference type="Pfam" id="PF12539">
    <property type="entry name" value="Csm1"/>
    <property type="match status" value="1"/>
</dbReference>
<dbReference type="InterPro" id="IPR040349">
    <property type="entry name" value="Csm1/Pcs1"/>
</dbReference>
<dbReference type="GO" id="GO:0045144">
    <property type="term" value="P:meiotic sister chromatid segregation"/>
    <property type="evidence" value="ECO:0007669"/>
    <property type="project" value="TreeGrafter"/>
</dbReference>
<evidence type="ECO:0000313" key="4">
    <source>
        <dbReference type="EMBL" id="KAG2188809.1"/>
    </source>
</evidence>
<comment type="caution">
    <text evidence="4">The sequence shown here is derived from an EMBL/GenBank/DDBJ whole genome shotgun (WGS) entry which is preliminary data.</text>
</comment>
<protein>
    <recommendedName>
        <fullName evidence="3">Monopolin complex subunit Csm1/Pcs1 C-terminal domain-containing protein</fullName>
    </recommendedName>
</protein>
<feature type="domain" description="Monopolin complex subunit Csm1/Pcs1 C-terminal" evidence="3">
    <location>
        <begin position="335"/>
        <end position="415"/>
    </location>
</feature>
<feature type="region of interest" description="Disordered" evidence="2">
    <location>
        <begin position="1"/>
        <end position="84"/>
    </location>
</feature>
<evidence type="ECO:0000256" key="1">
    <source>
        <dbReference type="SAM" id="Coils"/>
    </source>
</evidence>
<keyword evidence="5" id="KW-1185">Reference proteome</keyword>
<feature type="coiled-coil region" evidence="1">
    <location>
        <begin position="275"/>
        <end position="302"/>
    </location>
</feature>
<dbReference type="InterPro" id="IPR020981">
    <property type="entry name" value="Csm1/Pcs1_C"/>
</dbReference>
<dbReference type="EMBL" id="JAEPRA010000001">
    <property type="protein sequence ID" value="KAG2188809.1"/>
    <property type="molecule type" value="Genomic_DNA"/>
</dbReference>